<dbReference type="Proteomes" id="UP000184295">
    <property type="component" value="Unassembled WGS sequence"/>
</dbReference>
<gene>
    <name evidence="1" type="ORF">SAMN02745225_02354</name>
</gene>
<sequence>MNAEVFPFNFTDVSPIVDKFEPVTLSYTPASIKESLLIPPLYD</sequence>
<organism evidence="1 2">
    <name type="scientific">Ferrithrix thermotolerans DSM 19514</name>
    <dbReference type="NCBI Taxonomy" id="1121881"/>
    <lineage>
        <taxon>Bacteria</taxon>
        <taxon>Bacillati</taxon>
        <taxon>Actinomycetota</taxon>
        <taxon>Acidimicrobiia</taxon>
        <taxon>Acidimicrobiales</taxon>
        <taxon>Acidimicrobiaceae</taxon>
        <taxon>Ferrithrix</taxon>
    </lineage>
</organism>
<keyword evidence="2" id="KW-1185">Reference proteome</keyword>
<dbReference type="EMBL" id="FQUL01000076">
    <property type="protein sequence ID" value="SHF05960.1"/>
    <property type="molecule type" value="Genomic_DNA"/>
</dbReference>
<protein>
    <submittedName>
        <fullName evidence="1">Uncharacterized protein</fullName>
    </submittedName>
</protein>
<dbReference type="AlphaFoldDB" id="A0A1M4YJQ7"/>
<reference evidence="2" key="1">
    <citation type="submission" date="2016-11" db="EMBL/GenBank/DDBJ databases">
        <authorList>
            <person name="Varghese N."/>
            <person name="Submissions S."/>
        </authorList>
    </citation>
    <scope>NUCLEOTIDE SEQUENCE [LARGE SCALE GENOMIC DNA]</scope>
    <source>
        <strain evidence="2">DSM 19514</strain>
    </source>
</reference>
<evidence type="ECO:0000313" key="2">
    <source>
        <dbReference type="Proteomes" id="UP000184295"/>
    </source>
</evidence>
<name>A0A1M4YJQ7_9ACTN</name>
<evidence type="ECO:0000313" key="1">
    <source>
        <dbReference type="EMBL" id="SHF05960.1"/>
    </source>
</evidence>
<accession>A0A1M4YJQ7</accession>
<proteinExistence type="predicted"/>